<evidence type="ECO:0000313" key="11">
    <source>
        <dbReference type="Proteomes" id="UP001497644"/>
    </source>
</evidence>
<organism evidence="10 11">
    <name type="scientific">Lasius platythorax</name>
    <dbReference type="NCBI Taxonomy" id="488582"/>
    <lineage>
        <taxon>Eukaryota</taxon>
        <taxon>Metazoa</taxon>
        <taxon>Ecdysozoa</taxon>
        <taxon>Arthropoda</taxon>
        <taxon>Hexapoda</taxon>
        <taxon>Insecta</taxon>
        <taxon>Pterygota</taxon>
        <taxon>Neoptera</taxon>
        <taxon>Endopterygota</taxon>
        <taxon>Hymenoptera</taxon>
        <taxon>Apocrita</taxon>
        <taxon>Aculeata</taxon>
        <taxon>Formicoidea</taxon>
        <taxon>Formicidae</taxon>
        <taxon>Formicinae</taxon>
        <taxon>Lasius</taxon>
        <taxon>Lasius</taxon>
    </lineage>
</organism>
<evidence type="ECO:0000256" key="9">
    <source>
        <dbReference type="RuleBase" id="RU365073"/>
    </source>
</evidence>
<evidence type="ECO:0000256" key="7">
    <source>
        <dbReference type="ARBA" id="ARBA00023132"/>
    </source>
</evidence>
<name>A0AAV2N5Q3_9HYME</name>
<evidence type="ECO:0000256" key="3">
    <source>
        <dbReference type="ARBA" id="ARBA00022448"/>
    </source>
</evidence>
<dbReference type="EMBL" id="OZ034833">
    <property type="protein sequence ID" value="CAL1675380.1"/>
    <property type="molecule type" value="Genomic_DNA"/>
</dbReference>
<evidence type="ECO:0000256" key="4">
    <source>
        <dbReference type="ARBA" id="ARBA00022816"/>
    </source>
</evidence>
<evidence type="ECO:0000256" key="1">
    <source>
        <dbReference type="ARBA" id="ARBA00004567"/>
    </source>
</evidence>
<dbReference type="GO" id="GO:0045893">
    <property type="term" value="P:positive regulation of DNA-templated transcription"/>
    <property type="evidence" value="ECO:0007669"/>
    <property type="project" value="TreeGrafter"/>
</dbReference>
<dbReference type="AlphaFoldDB" id="A0AAV2N5Q3"/>
<evidence type="ECO:0000256" key="8">
    <source>
        <dbReference type="ARBA" id="ARBA00023242"/>
    </source>
</evidence>
<dbReference type="Pfam" id="PF07575">
    <property type="entry name" value="Nucleopor_Nup85"/>
    <property type="match status" value="1"/>
</dbReference>
<evidence type="ECO:0000256" key="5">
    <source>
        <dbReference type="ARBA" id="ARBA00022927"/>
    </source>
</evidence>
<evidence type="ECO:0000256" key="2">
    <source>
        <dbReference type="ARBA" id="ARBA00005573"/>
    </source>
</evidence>
<dbReference type="GO" id="GO:0031965">
    <property type="term" value="C:nuclear membrane"/>
    <property type="evidence" value="ECO:0007669"/>
    <property type="project" value="UniProtKB-UniRule"/>
</dbReference>
<evidence type="ECO:0000256" key="6">
    <source>
        <dbReference type="ARBA" id="ARBA00023010"/>
    </source>
</evidence>
<dbReference type="GO" id="GO:0006606">
    <property type="term" value="P:protein import into nucleus"/>
    <property type="evidence" value="ECO:0007669"/>
    <property type="project" value="TreeGrafter"/>
</dbReference>
<dbReference type="PANTHER" id="PTHR13373">
    <property type="entry name" value="FROUNT PROTEIN-RELATED"/>
    <property type="match status" value="1"/>
</dbReference>
<keyword evidence="5 9" id="KW-0653">Protein transport</keyword>
<dbReference type="Proteomes" id="UP001497644">
    <property type="component" value="Chromosome 10"/>
</dbReference>
<keyword evidence="11" id="KW-1185">Reference proteome</keyword>
<keyword evidence="4 9" id="KW-0509">mRNA transport</keyword>
<dbReference type="InterPro" id="IPR011502">
    <property type="entry name" value="Nucleoporin_Nup85"/>
</dbReference>
<keyword evidence="6 9" id="KW-0811">Translocation</keyword>
<keyword evidence="3 9" id="KW-0813">Transport</keyword>
<reference evidence="10" key="1">
    <citation type="submission" date="2024-04" db="EMBL/GenBank/DDBJ databases">
        <authorList>
            <consortium name="Molecular Ecology Group"/>
        </authorList>
    </citation>
    <scope>NUCLEOTIDE SEQUENCE</scope>
</reference>
<proteinExistence type="inferred from homology"/>
<keyword evidence="7 9" id="KW-0906">Nuclear pore complex</keyword>
<sequence>MIITGVFRQSFYLHKFSIIAKLISSIIIQITMDESDNAQIVVIADDVCRKAGIATTWINSNRFGIHAYKHVDKFSQDTKSQFAPCEAKVHFLRPEIILFSPLLRKLVNESNGVFLSVQNLKSFSSGDIRPELLKHSKQYRSILRACVENLQEILPKEPLSEEKTMLENFLTIFYQVECIWHLTEILYVDAVPGDVVLPQLLEWISFHFPSRELVASKILSKNTIGADLENSNYWEAVIGCAFHGKLNLVCRLLALHSKADHSAFITADNIIKTMPVYNVYGGYSVNEFIIRWKHWQMDLCSNLETNYFVIDSNLEMLMKLIAGDESILWEHSMYTEAWYELLAAKLFYSAPCCKQLELSRYANSVAERWQANRHLDRVILALIENDLYQVIKEIQYMSDNGWFAAHLMDLLYKCGKLNILSKEKTNVTAQLHESLILEYGTTLMSHHSLWQCGASYLIHCPKQGLGRLEILLQSLPTGTEARINKIIDVARDNNMPHVVASICKIQGMKSIRQGRLGNALMLALKAHDGNFTTYIADQFLKHYAEHGELECRDLLENLGSCMLASDRLTFLGKYCEFHHMYGMGEFREAASLLVSLLVSNLTPKYFWSILLTDAIPLLEAEDVIFSSNDCYELLRCAEAHGDDPKFQDKISIFRIGVARNLARSLSLEGCQAEH</sequence>
<keyword evidence="8 9" id="KW-0539">Nucleus</keyword>
<accession>A0AAV2N5Q3</accession>
<dbReference type="GO" id="GO:0017056">
    <property type="term" value="F:structural constituent of nuclear pore"/>
    <property type="evidence" value="ECO:0007669"/>
    <property type="project" value="TreeGrafter"/>
</dbReference>
<gene>
    <name evidence="10" type="ORF">LPLAT_LOCUS1805</name>
</gene>
<comment type="function">
    <text evidence="9">Functions as a component of the nuclear pore complex (NPC).</text>
</comment>
<dbReference type="GO" id="GO:0031080">
    <property type="term" value="C:nuclear pore outer ring"/>
    <property type="evidence" value="ECO:0007669"/>
    <property type="project" value="TreeGrafter"/>
</dbReference>
<protein>
    <recommendedName>
        <fullName evidence="9">Nuclear pore complex protein Nup85</fullName>
    </recommendedName>
</protein>
<dbReference type="GO" id="GO:0006406">
    <property type="term" value="P:mRNA export from nucleus"/>
    <property type="evidence" value="ECO:0007669"/>
    <property type="project" value="TreeGrafter"/>
</dbReference>
<dbReference type="PANTHER" id="PTHR13373:SF21">
    <property type="entry name" value="NUCLEAR PORE COMPLEX PROTEIN NUP85"/>
    <property type="match status" value="1"/>
</dbReference>
<comment type="subcellular location">
    <subcellularLocation>
        <location evidence="1 9">Nucleus</location>
        <location evidence="1 9">Nuclear pore complex</location>
    </subcellularLocation>
</comment>
<comment type="similarity">
    <text evidence="2 9">Belongs to the nucleoporin Nup85 family.</text>
</comment>
<evidence type="ECO:0000313" key="10">
    <source>
        <dbReference type="EMBL" id="CAL1675380.1"/>
    </source>
</evidence>
<comment type="subunit">
    <text evidence="9">Component of the nuclear pore complex (NPC).</text>
</comment>
<keyword evidence="9" id="KW-0472">Membrane</keyword>